<evidence type="ECO:0000256" key="5">
    <source>
        <dbReference type="ARBA" id="ARBA00022679"/>
    </source>
</evidence>
<evidence type="ECO:0000256" key="6">
    <source>
        <dbReference type="ARBA" id="ARBA00022695"/>
    </source>
</evidence>
<evidence type="ECO:0000256" key="8">
    <source>
        <dbReference type="ARBA" id="ARBA00022932"/>
    </source>
</evidence>
<dbReference type="PIRSF" id="PIRSF000804">
    <property type="entry name" value="DNA_pol_III_b"/>
    <property type="match status" value="1"/>
</dbReference>
<comment type="subcellular location">
    <subcellularLocation>
        <location evidence="1 10">Cytoplasm</location>
    </subcellularLocation>
</comment>
<dbReference type="EMBL" id="CP091430">
    <property type="protein sequence ID" value="UVI30497.1"/>
    <property type="molecule type" value="Genomic_DNA"/>
</dbReference>
<evidence type="ECO:0000313" key="15">
    <source>
        <dbReference type="Proteomes" id="UP001057877"/>
    </source>
</evidence>
<comment type="subunit">
    <text evidence="10">Forms a ring-shaped head-to-tail homodimer around DNA.</text>
</comment>
<dbReference type="PANTHER" id="PTHR30478:SF0">
    <property type="entry name" value="BETA SLIDING CLAMP"/>
    <property type="match status" value="1"/>
</dbReference>
<dbReference type="Pfam" id="PF02767">
    <property type="entry name" value="DNA_pol3_beta_2"/>
    <property type="match status" value="1"/>
</dbReference>
<dbReference type="SMART" id="SM00480">
    <property type="entry name" value="POL3Bc"/>
    <property type="match status" value="1"/>
</dbReference>
<evidence type="ECO:0000256" key="9">
    <source>
        <dbReference type="ARBA" id="ARBA00023125"/>
    </source>
</evidence>
<evidence type="ECO:0000259" key="11">
    <source>
        <dbReference type="Pfam" id="PF00712"/>
    </source>
</evidence>
<accession>A0ABY5S998</accession>
<dbReference type="CDD" id="cd00140">
    <property type="entry name" value="beta_clamp"/>
    <property type="match status" value="1"/>
</dbReference>
<evidence type="ECO:0000259" key="12">
    <source>
        <dbReference type="Pfam" id="PF02767"/>
    </source>
</evidence>
<dbReference type="NCBIfam" id="TIGR00663">
    <property type="entry name" value="dnan"/>
    <property type="match status" value="1"/>
</dbReference>
<dbReference type="InterPro" id="IPR022635">
    <property type="entry name" value="DNA_polIII_beta_C"/>
</dbReference>
<keyword evidence="15" id="KW-1185">Reference proteome</keyword>
<keyword evidence="9" id="KW-0238">DNA-binding</keyword>
<dbReference type="PANTHER" id="PTHR30478">
    <property type="entry name" value="DNA POLYMERASE III SUBUNIT BETA"/>
    <property type="match status" value="1"/>
</dbReference>
<dbReference type="RefSeq" id="WP_258386561.1">
    <property type="nucleotide sequence ID" value="NZ_CP091430.1"/>
</dbReference>
<evidence type="ECO:0000313" key="14">
    <source>
        <dbReference type="EMBL" id="UVI30497.1"/>
    </source>
</evidence>
<dbReference type="InterPro" id="IPR022637">
    <property type="entry name" value="DNA_polIII_beta_cen"/>
</dbReference>
<keyword evidence="5 10" id="KW-0808">Transferase</keyword>
<name>A0ABY5S998_9BACL</name>
<evidence type="ECO:0000259" key="13">
    <source>
        <dbReference type="Pfam" id="PF02768"/>
    </source>
</evidence>
<evidence type="ECO:0000256" key="7">
    <source>
        <dbReference type="ARBA" id="ARBA00022705"/>
    </source>
</evidence>
<keyword evidence="6 10" id="KW-0548">Nucleotidyltransferase</keyword>
<keyword evidence="7 10" id="KW-0235">DNA replication</keyword>
<gene>
    <name evidence="14" type="primary">dnaN</name>
    <name evidence="14" type="ORF">L1F29_00970</name>
</gene>
<evidence type="ECO:0000256" key="2">
    <source>
        <dbReference type="ARBA" id="ARBA00010752"/>
    </source>
</evidence>
<reference evidence="14" key="1">
    <citation type="submission" date="2022-01" db="EMBL/GenBank/DDBJ databases">
        <title>Paenibacillus spongiae sp. nov., isolated from marine sponge.</title>
        <authorList>
            <person name="Li Z."/>
            <person name="Zhang M."/>
        </authorList>
    </citation>
    <scope>NUCLEOTIDE SEQUENCE</scope>
    <source>
        <strain evidence="14">PHS-Z3</strain>
    </source>
</reference>
<dbReference type="InterPro" id="IPR022634">
    <property type="entry name" value="DNA_polIII_beta_N"/>
</dbReference>
<proteinExistence type="inferred from homology"/>
<dbReference type="Gene3D" id="3.10.150.10">
    <property type="entry name" value="DNA Polymerase III, subunit A, domain 2"/>
    <property type="match status" value="1"/>
</dbReference>
<dbReference type="InterPro" id="IPR046938">
    <property type="entry name" value="DNA_clamp_sf"/>
</dbReference>
<feature type="domain" description="DNA polymerase III beta sliding clamp C-terminal" evidence="13">
    <location>
        <begin position="255"/>
        <end position="374"/>
    </location>
</feature>
<dbReference type="InterPro" id="IPR001001">
    <property type="entry name" value="DNA_polIII_beta"/>
</dbReference>
<keyword evidence="8 10" id="KW-0239">DNA-directed DNA polymerase</keyword>
<dbReference type="Pfam" id="PF00712">
    <property type="entry name" value="DNA_pol3_beta"/>
    <property type="match status" value="1"/>
</dbReference>
<dbReference type="GO" id="GO:0003887">
    <property type="term" value="F:DNA-directed DNA polymerase activity"/>
    <property type="evidence" value="ECO:0007669"/>
    <property type="project" value="UniProtKB-EC"/>
</dbReference>
<comment type="function">
    <text evidence="10">Confers DNA tethering and processivity to DNA polymerases and other proteins. Acts as a clamp, forming a ring around DNA (a reaction catalyzed by the clamp-loading complex) which diffuses in an ATP-independent manner freely and bidirectionally along dsDNA. Initially characterized for its ability to contact the catalytic subunit of DNA polymerase III (Pol III), a complex, multichain enzyme responsible for most of the replicative synthesis in bacteria; Pol III exhibits 3'-5' exonuclease proofreading activity. The beta chain is required for initiation of replication as well as for processivity of DNA replication.</text>
</comment>
<feature type="domain" description="DNA polymerase III beta sliding clamp N-terminal" evidence="11">
    <location>
        <begin position="1"/>
        <end position="126"/>
    </location>
</feature>
<dbReference type="SUPFAM" id="SSF55979">
    <property type="entry name" value="DNA clamp"/>
    <property type="match status" value="3"/>
</dbReference>
<sequence length="375" mass="41216">MRISVSRETLYAAVQNVMKAVSSTCTIPILSGIKLTAHSNGLTLIASHMHMMIRHDIPLTDTEGIIAIHSTGCIVVPAKTFSDILRKFPSDQVKLDIAEHLVLTIRADSSVYRLCGMDPSDFPDMPEARADLLFNIPSPLLYRVIKQVAFAVSSSENRPVLTGVSCRLDAQGRLRFLAADGVRLAVRTIDLDISPVPVIHPIIIPGSNLLELAKLLRDEQGTTEIAFGESWAVFKTGHTMVYSALIDGTYPNVEHLIPISHTTELLVHSDAMIQAIERVMLLTDESQLLRFHAAGHHIKLTARTAQVGDVIEELNLANRTGADIELAFNGKHMRDILRSADSERTTLKFTGKLNPIVIEPSADPQSTYILTPIRT</sequence>
<dbReference type="Pfam" id="PF02768">
    <property type="entry name" value="DNA_pol3_beta_3"/>
    <property type="match status" value="1"/>
</dbReference>
<keyword evidence="4 10" id="KW-0963">Cytoplasm</keyword>
<evidence type="ECO:0000256" key="10">
    <source>
        <dbReference type="PIRNR" id="PIRNR000804"/>
    </source>
</evidence>
<evidence type="ECO:0000256" key="4">
    <source>
        <dbReference type="ARBA" id="ARBA00022490"/>
    </source>
</evidence>
<dbReference type="Gene3D" id="3.70.10.10">
    <property type="match status" value="1"/>
</dbReference>
<comment type="similarity">
    <text evidence="2 10">Belongs to the beta sliding clamp family.</text>
</comment>
<evidence type="ECO:0000256" key="3">
    <source>
        <dbReference type="ARBA" id="ARBA00021035"/>
    </source>
</evidence>
<organism evidence="14 15">
    <name type="scientific">Paenibacillus spongiae</name>
    <dbReference type="NCBI Taxonomy" id="2909671"/>
    <lineage>
        <taxon>Bacteria</taxon>
        <taxon>Bacillati</taxon>
        <taxon>Bacillota</taxon>
        <taxon>Bacilli</taxon>
        <taxon>Bacillales</taxon>
        <taxon>Paenibacillaceae</taxon>
        <taxon>Paenibacillus</taxon>
    </lineage>
</organism>
<protein>
    <recommendedName>
        <fullName evidence="3 10">Beta sliding clamp</fullName>
    </recommendedName>
</protein>
<dbReference type="Proteomes" id="UP001057877">
    <property type="component" value="Chromosome"/>
</dbReference>
<feature type="domain" description="DNA polymerase III beta sliding clamp central" evidence="12">
    <location>
        <begin position="136"/>
        <end position="252"/>
    </location>
</feature>
<evidence type="ECO:0000256" key="1">
    <source>
        <dbReference type="ARBA" id="ARBA00004496"/>
    </source>
</evidence>